<comment type="function">
    <text evidence="1 6">Removes the N-terminal methionine from nascent proteins. The N-terminal methionine is often cleaved when the second residue in the primary sequence is small and uncharged (Met-Ala-, Cys, Gly, Pro, Ser, Thr, or Val). Requires deformylation of the N(alpha)-formylated initiator methionine before it can be hydrolyzed.</text>
</comment>
<evidence type="ECO:0000256" key="1">
    <source>
        <dbReference type="ARBA" id="ARBA00002521"/>
    </source>
</evidence>
<evidence type="ECO:0000259" key="8">
    <source>
        <dbReference type="Pfam" id="PF00557"/>
    </source>
</evidence>
<dbReference type="NCBIfam" id="TIGR00500">
    <property type="entry name" value="met_pdase_I"/>
    <property type="match status" value="1"/>
</dbReference>
<organism evidence="9">
    <name type="scientific">candidate division WOR-3 bacterium</name>
    <dbReference type="NCBI Taxonomy" id="2052148"/>
    <lineage>
        <taxon>Bacteria</taxon>
        <taxon>Bacteria division WOR-3</taxon>
    </lineage>
</organism>
<reference evidence="9" key="1">
    <citation type="journal article" date="2020" name="mSystems">
        <title>Genome- and Community-Level Interaction Insights into Carbon Utilization and Element Cycling Functions of Hydrothermarchaeota in Hydrothermal Sediment.</title>
        <authorList>
            <person name="Zhou Z."/>
            <person name="Liu Y."/>
            <person name="Xu W."/>
            <person name="Pan J."/>
            <person name="Luo Z.H."/>
            <person name="Li M."/>
        </authorList>
    </citation>
    <scope>NUCLEOTIDE SEQUENCE [LARGE SCALE GENOMIC DNA]</scope>
    <source>
        <strain evidence="9">SpSt-780</strain>
    </source>
</reference>
<evidence type="ECO:0000256" key="5">
    <source>
        <dbReference type="ARBA" id="ARBA00022801"/>
    </source>
</evidence>
<dbReference type="InterPro" id="IPR001714">
    <property type="entry name" value="Pept_M24_MAP"/>
</dbReference>
<dbReference type="CDD" id="cd01086">
    <property type="entry name" value="MetAP1"/>
    <property type="match status" value="1"/>
</dbReference>
<dbReference type="GO" id="GO:0004239">
    <property type="term" value="F:initiator methionyl aminopeptidase activity"/>
    <property type="evidence" value="ECO:0007669"/>
    <property type="project" value="UniProtKB-UniRule"/>
</dbReference>
<comment type="subunit">
    <text evidence="6">Monomer.</text>
</comment>
<sequence>MIIIKNDEEIKLIREASRITAQTIEYLGRFIKEGITTKELDRIAEEFIRSQNAIPAFKGYRGYPASICASVNDVVIHGIPNSRRLKEGDIISIDIGVNYKGYFGDAAYTFPVGEISENAKKLMDVTKEALYIGIKNAIIGKRTGDVGCAIEEYVEGFGFSVVRDFCGHGVGKMLHEEPAIPNFGERGFGYPFKKNMTVAIEPMVNEGISNVRILDDGWTVVTFDGSLSAHFEHTILITEDGNEILTKI</sequence>
<keyword evidence="3 6" id="KW-0645">Protease</keyword>
<feature type="binding site" evidence="6">
    <location>
        <position position="232"/>
    </location>
    <ligand>
        <name>a divalent metal cation</name>
        <dbReference type="ChEBI" id="CHEBI:60240"/>
        <label>2</label>
        <note>catalytic</note>
    </ligand>
</feature>
<dbReference type="InterPro" id="IPR036005">
    <property type="entry name" value="Creatinase/aminopeptidase-like"/>
</dbReference>
<feature type="binding site" evidence="6">
    <location>
        <position position="168"/>
    </location>
    <ligand>
        <name>a divalent metal cation</name>
        <dbReference type="ChEBI" id="CHEBI:60240"/>
        <label>2</label>
        <note>catalytic</note>
    </ligand>
</feature>
<keyword evidence="2 6" id="KW-0031">Aminopeptidase</keyword>
<feature type="binding site" evidence="6">
    <location>
        <position position="175"/>
    </location>
    <ligand>
        <name>substrate</name>
    </ligand>
</feature>
<dbReference type="PANTHER" id="PTHR43330">
    <property type="entry name" value="METHIONINE AMINOPEPTIDASE"/>
    <property type="match status" value="1"/>
</dbReference>
<dbReference type="HAMAP" id="MF_01974">
    <property type="entry name" value="MetAP_1"/>
    <property type="match status" value="1"/>
</dbReference>
<dbReference type="PANTHER" id="PTHR43330:SF27">
    <property type="entry name" value="METHIONINE AMINOPEPTIDASE"/>
    <property type="match status" value="1"/>
</dbReference>
<feature type="binding site" evidence="6">
    <location>
        <position position="201"/>
    </location>
    <ligand>
        <name>a divalent metal cation</name>
        <dbReference type="ChEBI" id="CHEBI:60240"/>
        <label>2</label>
        <note>catalytic</note>
    </ligand>
</feature>
<feature type="binding site" evidence="6">
    <location>
        <position position="232"/>
    </location>
    <ligand>
        <name>a divalent metal cation</name>
        <dbReference type="ChEBI" id="CHEBI:60240"/>
        <label>1</label>
    </ligand>
</feature>
<keyword evidence="4 6" id="KW-0479">Metal-binding</keyword>
<dbReference type="Pfam" id="PF00557">
    <property type="entry name" value="Peptidase_M24"/>
    <property type="match status" value="1"/>
</dbReference>
<dbReference type="EMBL" id="DTHG01000028">
    <property type="protein sequence ID" value="HGW91355.1"/>
    <property type="molecule type" value="Genomic_DNA"/>
</dbReference>
<evidence type="ECO:0000256" key="4">
    <source>
        <dbReference type="ARBA" id="ARBA00022723"/>
    </source>
</evidence>
<gene>
    <name evidence="6 9" type="primary">map</name>
    <name evidence="9" type="ORF">ENV67_02285</name>
</gene>
<dbReference type="Gene3D" id="3.90.230.10">
    <property type="entry name" value="Creatinase/methionine aminopeptidase superfamily"/>
    <property type="match status" value="1"/>
</dbReference>
<comment type="catalytic activity">
    <reaction evidence="6 7">
        <text>Release of N-terminal amino acids, preferentially methionine, from peptides and arylamides.</text>
        <dbReference type="EC" id="3.4.11.18"/>
    </reaction>
</comment>
<dbReference type="PRINTS" id="PR00599">
    <property type="entry name" value="MAPEPTIDASE"/>
</dbReference>
<dbReference type="EC" id="3.4.11.18" evidence="6 7"/>
<dbReference type="InterPro" id="IPR002467">
    <property type="entry name" value="Pept_M24A_MAP1"/>
</dbReference>
<dbReference type="GO" id="GO:0070006">
    <property type="term" value="F:metalloaminopeptidase activity"/>
    <property type="evidence" value="ECO:0007669"/>
    <property type="project" value="UniProtKB-UniRule"/>
</dbReference>
<feature type="binding site" evidence="6">
    <location>
        <position position="105"/>
    </location>
    <ligand>
        <name>a divalent metal cation</name>
        <dbReference type="ChEBI" id="CHEBI:60240"/>
        <label>1</label>
    </ligand>
</feature>
<evidence type="ECO:0000256" key="6">
    <source>
        <dbReference type="HAMAP-Rule" id="MF_01974"/>
    </source>
</evidence>
<evidence type="ECO:0000313" key="9">
    <source>
        <dbReference type="EMBL" id="HGW91355.1"/>
    </source>
</evidence>
<dbReference type="GO" id="GO:0005829">
    <property type="term" value="C:cytosol"/>
    <property type="evidence" value="ECO:0007669"/>
    <property type="project" value="TreeGrafter"/>
</dbReference>
<dbReference type="AlphaFoldDB" id="A0A7C4U7R9"/>
<comment type="cofactor">
    <cofactor evidence="6">
        <name>Co(2+)</name>
        <dbReference type="ChEBI" id="CHEBI:48828"/>
    </cofactor>
    <cofactor evidence="6">
        <name>Zn(2+)</name>
        <dbReference type="ChEBI" id="CHEBI:29105"/>
    </cofactor>
    <cofactor evidence="6">
        <name>Mn(2+)</name>
        <dbReference type="ChEBI" id="CHEBI:29035"/>
    </cofactor>
    <cofactor evidence="6">
        <name>Fe(2+)</name>
        <dbReference type="ChEBI" id="CHEBI:29033"/>
    </cofactor>
    <text evidence="6">Binds 2 divalent metal cations per subunit. Has a high-affinity and a low affinity metal-binding site. The true nature of the physiological cofactor is under debate. The enzyme is active with cobalt, zinc, manganese or divalent iron ions. Most likely, methionine aminopeptidases function as mononuclear Fe(2+)-metalloproteases under physiological conditions, and the catalytically relevant metal-binding site has been assigned to the histidine-containing high-affinity site.</text>
</comment>
<keyword evidence="5 6" id="KW-0378">Hydrolase</keyword>
<evidence type="ECO:0000256" key="2">
    <source>
        <dbReference type="ARBA" id="ARBA00022438"/>
    </source>
</evidence>
<dbReference type="GO" id="GO:0006508">
    <property type="term" value="P:proteolysis"/>
    <property type="evidence" value="ECO:0007669"/>
    <property type="project" value="UniProtKB-KW"/>
</dbReference>
<feature type="binding site" evidence="6">
    <location>
        <position position="77"/>
    </location>
    <ligand>
        <name>substrate</name>
    </ligand>
</feature>
<feature type="domain" description="Peptidase M24" evidence="8">
    <location>
        <begin position="12"/>
        <end position="239"/>
    </location>
</feature>
<name>A0A7C4U7R9_UNCW3</name>
<dbReference type="SUPFAM" id="SSF55920">
    <property type="entry name" value="Creatinase/aminopeptidase"/>
    <property type="match status" value="1"/>
</dbReference>
<evidence type="ECO:0000256" key="3">
    <source>
        <dbReference type="ARBA" id="ARBA00022670"/>
    </source>
</evidence>
<dbReference type="PROSITE" id="PS00680">
    <property type="entry name" value="MAP_1"/>
    <property type="match status" value="1"/>
</dbReference>
<evidence type="ECO:0000256" key="7">
    <source>
        <dbReference type="RuleBase" id="RU003653"/>
    </source>
</evidence>
<dbReference type="InterPro" id="IPR000994">
    <property type="entry name" value="Pept_M24"/>
</dbReference>
<accession>A0A7C4U7R9</accession>
<protein>
    <recommendedName>
        <fullName evidence="6 7">Methionine aminopeptidase</fullName>
        <shortName evidence="6">MAP</shortName>
        <shortName evidence="6">MetAP</shortName>
        <ecNumber evidence="6 7">3.4.11.18</ecNumber>
    </recommendedName>
    <alternativeName>
        <fullName evidence="6">Peptidase M</fullName>
    </alternativeName>
</protein>
<dbReference type="GO" id="GO:0046872">
    <property type="term" value="F:metal ion binding"/>
    <property type="evidence" value="ECO:0007669"/>
    <property type="project" value="UniProtKB-UniRule"/>
</dbReference>
<comment type="similarity">
    <text evidence="6">Belongs to the peptidase M24A family. Methionine aminopeptidase type 1 subfamily.</text>
</comment>
<feature type="binding site" evidence="6">
    <location>
        <position position="94"/>
    </location>
    <ligand>
        <name>a divalent metal cation</name>
        <dbReference type="ChEBI" id="CHEBI:60240"/>
        <label>1</label>
    </ligand>
</feature>
<proteinExistence type="inferred from homology"/>
<feature type="binding site" evidence="6">
    <location>
        <position position="105"/>
    </location>
    <ligand>
        <name>a divalent metal cation</name>
        <dbReference type="ChEBI" id="CHEBI:60240"/>
        <label>2</label>
        <note>catalytic</note>
    </ligand>
</feature>
<comment type="caution">
    <text evidence="9">The sequence shown here is derived from an EMBL/GenBank/DDBJ whole genome shotgun (WGS) entry which is preliminary data.</text>
</comment>